<feature type="domain" description="SH3b" evidence="3">
    <location>
        <begin position="36"/>
        <end position="87"/>
    </location>
</feature>
<dbReference type="Proteomes" id="UP000789704">
    <property type="component" value="Unassembled WGS sequence"/>
</dbReference>
<name>A0A9N8S0R5_9BURK</name>
<feature type="compositionally biased region" description="Low complexity" evidence="1">
    <location>
        <begin position="215"/>
        <end position="227"/>
    </location>
</feature>
<reference evidence="4" key="1">
    <citation type="submission" date="2021-04" db="EMBL/GenBank/DDBJ databases">
        <authorList>
            <person name="Vanwijnsberghe S."/>
        </authorList>
    </citation>
    <scope>NUCLEOTIDE SEQUENCE</scope>
    <source>
        <strain evidence="4">LMG 31841</strain>
    </source>
</reference>
<feature type="region of interest" description="Disordered" evidence="1">
    <location>
        <begin position="133"/>
        <end position="286"/>
    </location>
</feature>
<sequence length="286" mass="28547">MRKPIVSSLCAGAAALLILPAASSGQSAGAFTNSPVNLYAGPSQEYPVVAQLQGNVPVQVMGCVSGYSWCDVEVSNLRGWVYGAYLSYPYQGSSVPVMTYGPTIGFPIVTFAIGTYWGRYYRNRPWYHDEPRWEHRPPPSASPHGRPPGPPPPHGGPPPGHEGRPPASPPAHGGPPPGHGGPPPSHGGPPPEPVNNARQPPGQQPVHGGPPPGPVNNARQPPGQQPAQGGGRPAGPPPGQGGGGHPAGPPPSHGGGGGGGGGGHSGPPSSGGGNGGNGGNGPPPQH</sequence>
<dbReference type="EMBL" id="CAJQZC010000009">
    <property type="protein sequence ID" value="CAG4914131.1"/>
    <property type="molecule type" value="Genomic_DNA"/>
</dbReference>
<evidence type="ECO:0000256" key="1">
    <source>
        <dbReference type="SAM" id="MobiDB-lite"/>
    </source>
</evidence>
<dbReference type="InterPro" id="IPR003646">
    <property type="entry name" value="SH3-like_bac-type"/>
</dbReference>
<protein>
    <recommendedName>
        <fullName evidence="3">SH3b domain-containing protein</fullName>
    </recommendedName>
</protein>
<feature type="compositionally biased region" description="Pro residues" evidence="1">
    <location>
        <begin position="138"/>
        <end position="193"/>
    </location>
</feature>
<comment type="caution">
    <text evidence="4">The sequence shown here is derived from an EMBL/GenBank/DDBJ whole genome shotgun (WGS) entry which is preliminary data.</text>
</comment>
<feature type="compositionally biased region" description="Gly residues" evidence="1">
    <location>
        <begin position="253"/>
        <end position="280"/>
    </location>
</feature>
<organism evidence="4 5">
    <name type="scientific">Paraburkholderia saeva</name>
    <dbReference type="NCBI Taxonomy" id="2777537"/>
    <lineage>
        <taxon>Bacteria</taxon>
        <taxon>Pseudomonadati</taxon>
        <taxon>Pseudomonadota</taxon>
        <taxon>Betaproteobacteria</taxon>
        <taxon>Burkholderiales</taxon>
        <taxon>Burkholderiaceae</taxon>
        <taxon>Paraburkholderia</taxon>
    </lineage>
</organism>
<accession>A0A9N8S0R5</accession>
<dbReference type="RefSeq" id="WP_228881353.1">
    <property type="nucleotide sequence ID" value="NZ_CAJQYX010000008.1"/>
</dbReference>
<feature type="chain" id="PRO_5040320289" description="SH3b domain-containing protein" evidence="2">
    <location>
        <begin position="29"/>
        <end position="286"/>
    </location>
</feature>
<evidence type="ECO:0000313" key="4">
    <source>
        <dbReference type="EMBL" id="CAG4914131.1"/>
    </source>
</evidence>
<dbReference type="Pfam" id="PF08239">
    <property type="entry name" value="SH3_3"/>
    <property type="match status" value="1"/>
</dbReference>
<dbReference type="Gene3D" id="2.30.30.40">
    <property type="entry name" value="SH3 Domains"/>
    <property type="match status" value="1"/>
</dbReference>
<feature type="signal peptide" evidence="2">
    <location>
        <begin position="1"/>
        <end position="28"/>
    </location>
</feature>
<evidence type="ECO:0000259" key="3">
    <source>
        <dbReference type="Pfam" id="PF08239"/>
    </source>
</evidence>
<gene>
    <name evidence="4" type="ORF">LMG31841_04340</name>
</gene>
<dbReference type="AlphaFoldDB" id="A0A9N8S0R5"/>
<evidence type="ECO:0000313" key="5">
    <source>
        <dbReference type="Proteomes" id="UP000789704"/>
    </source>
</evidence>
<keyword evidence="2" id="KW-0732">Signal</keyword>
<proteinExistence type="predicted"/>
<keyword evidence="5" id="KW-1185">Reference proteome</keyword>
<evidence type="ECO:0000256" key="2">
    <source>
        <dbReference type="SAM" id="SignalP"/>
    </source>
</evidence>